<organism evidence="4 5">
    <name type="scientific">Ferranicluibacter rubi</name>
    <dbReference type="NCBI Taxonomy" id="2715133"/>
    <lineage>
        <taxon>Bacteria</taxon>
        <taxon>Pseudomonadati</taxon>
        <taxon>Pseudomonadota</taxon>
        <taxon>Alphaproteobacteria</taxon>
        <taxon>Hyphomicrobiales</taxon>
        <taxon>Rhizobiaceae</taxon>
        <taxon>Ferranicluibacter</taxon>
    </lineage>
</organism>
<evidence type="ECO:0000256" key="2">
    <source>
        <dbReference type="ARBA" id="ARBA00022679"/>
    </source>
</evidence>
<dbReference type="PANTHER" id="PTHR13090">
    <property type="entry name" value="ARGININE-HYDROXYLASE NDUFAF5, MITOCHONDRIAL"/>
    <property type="match status" value="1"/>
</dbReference>
<keyword evidence="2" id="KW-0808">Transferase</keyword>
<evidence type="ECO:0000259" key="3">
    <source>
        <dbReference type="Pfam" id="PF08241"/>
    </source>
</evidence>
<dbReference type="GO" id="GO:0008757">
    <property type="term" value="F:S-adenosylmethionine-dependent methyltransferase activity"/>
    <property type="evidence" value="ECO:0007669"/>
    <property type="project" value="InterPro"/>
</dbReference>
<comment type="caution">
    <text evidence="4">The sequence shown here is derived from an EMBL/GenBank/DDBJ whole genome shotgun (WGS) entry which is preliminary data.</text>
</comment>
<dbReference type="AlphaFoldDB" id="A0AA43ZLE0"/>
<sequence length="301" mass="32139">MDIVFDQPLVEARRLRALKAGDEKAQFLLDIVAEDLAERLAVVERRFETAVELHGYTGVTARALMATGKIGTLTRIETDNAFGGTEGVTVAPLETVPVAPASANLVVSPLSLHLTNDTPGVFIQVRRALAPDGLFLAAIPGNGTLQELREVLLAAESEITGGASPRVIPFADVRDIGALLQRAGFALPVTDTETYTVRYASLFALMKDLRAMGMTNTLIARSRKPLSRAVFLRAAELYAERFADPDGRIRATFSVIYLSGWAPHESQQKPLAPGSAKMRLADALKVEGTSGSGAKGNDGSP</sequence>
<feature type="domain" description="Methyltransferase type 11" evidence="3">
    <location>
        <begin position="87"/>
        <end position="136"/>
    </location>
</feature>
<dbReference type="Pfam" id="PF08241">
    <property type="entry name" value="Methyltransf_11"/>
    <property type="match status" value="1"/>
</dbReference>
<dbReference type="InterPro" id="IPR050602">
    <property type="entry name" value="Malonyl-ACP_OMT"/>
</dbReference>
<dbReference type="RefSeq" id="WP_167131165.1">
    <property type="nucleotide sequence ID" value="NZ_JAANCM010000025.1"/>
</dbReference>
<dbReference type="PANTHER" id="PTHR13090:SF1">
    <property type="entry name" value="ARGININE-HYDROXYLASE NDUFAF5, MITOCHONDRIAL"/>
    <property type="match status" value="1"/>
</dbReference>
<name>A0AA43ZLE0_9HYPH</name>
<accession>A0AA43ZLE0</accession>
<keyword evidence="5" id="KW-1185">Reference proteome</keyword>
<evidence type="ECO:0000256" key="1">
    <source>
        <dbReference type="ARBA" id="ARBA00022603"/>
    </source>
</evidence>
<dbReference type="GO" id="GO:0032259">
    <property type="term" value="P:methylation"/>
    <property type="evidence" value="ECO:0007669"/>
    <property type="project" value="UniProtKB-KW"/>
</dbReference>
<protein>
    <submittedName>
        <fullName evidence="4">SAM-dependent methyltransferase</fullName>
    </submittedName>
</protein>
<dbReference type="InterPro" id="IPR029063">
    <property type="entry name" value="SAM-dependent_MTases_sf"/>
</dbReference>
<proteinExistence type="predicted"/>
<dbReference type="Gene3D" id="3.40.50.150">
    <property type="entry name" value="Vaccinia Virus protein VP39"/>
    <property type="match status" value="1"/>
</dbReference>
<dbReference type="SUPFAM" id="SSF53335">
    <property type="entry name" value="S-adenosyl-L-methionine-dependent methyltransferases"/>
    <property type="match status" value="1"/>
</dbReference>
<gene>
    <name evidence="4" type="ORF">G8E10_25255</name>
</gene>
<evidence type="ECO:0000313" key="4">
    <source>
        <dbReference type="EMBL" id="NHT79012.1"/>
    </source>
</evidence>
<reference evidence="4" key="1">
    <citation type="submission" date="2020-03" db="EMBL/GenBank/DDBJ databases">
        <title>Ferranicluibacter endophyticum gen. nov., sp. nov., a new genus isolated from Rubus ulmifolius Schott. stem.</title>
        <authorList>
            <person name="Roca-Couso R."/>
            <person name="Flores-Felix J.D."/>
            <person name="Igual J.M."/>
            <person name="Rivas R."/>
        </authorList>
    </citation>
    <scope>NUCLEOTIDE SEQUENCE</scope>
    <source>
        <strain evidence="4">CRRU44</strain>
    </source>
</reference>
<dbReference type="InterPro" id="IPR013216">
    <property type="entry name" value="Methyltransf_11"/>
</dbReference>
<dbReference type="Proteomes" id="UP001155840">
    <property type="component" value="Unassembled WGS sequence"/>
</dbReference>
<dbReference type="EMBL" id="JAANCM010000025">
    <property type="protein sequence ID" value="NHT79012.1"/>
    <property type="molecule type" value="Genomic_DNA"/>
</dbReference>
<keyword evidence="1 4" id="KW-0489">Methyltransferase</keyword>
<evidence type="ECO:0000313" key="5">
    <source>
        <dbReference type="Proteomes" id="UP001155840"/>
    </source>
</evidence>